<reference evidence="4" key="1">
    <citation type="submission" date="2018-12" db="EMBL/GenBank/DDBJ databases">
        <title>Tengunoibacter tsumagoiensis gen. nov., sp. nov., Dictyobacter kobayashii sp. nov., D. alpinus sp. nov., and D. joshuensis sp. nov. and description of Dictyobacteraceae fam. nov. within the order Ktedonobacterales isolated from Tengu-no-mugimeshi.</title>
        <authorList>
            <person name="Wang C.M."/>
            <person name="Zheng Y."/>
            <person name="Sakai Y."/>
            <person name="Toyoda A."/>
            <person name="Minakuchi Y."/>
            <person name="Abe K."/>
            <person name="Yokota A."/>
            <person name="Yabe S."/>
        </authorList>
    </citation>
    <scope>NUCLEOTIDE SEQUENCE [LARGE SCALE GENOMIC DNA]</scope>
    <source>
        <strain evidence="4">Uno16</strain>
    </source>
</reference>
<evidence type="ECO:0000313" key="4">
    <source>
        <dbReference type="Proteomes" id="UP000287171"/>
    </source>
</evidence>
<dbReference type="Proteomes" id="UP000287171">
    <property type="component" value="Unassembled WGS sequence"/>
</dbReference>
<name>A0A402BL01_9CHLR</name>
<comment type="caution">
    <text evidence="3">The sequence shown here is derived from an EMBL/GenBank/DDBJ whole genome shotgun (WGS) entry which is preliminary data.</text>
</comment>
<dbReference type="RefSeq" id="WP_126632041.1">
    <property type="nucleotide sequence ID" value="NZ_BIFT01000003.1"/>
</dbReference>
<dbReference type="EMBL" id="BIFT01000003">
    <property type="protein sequence ID" value="GCE32024.1"/>
    <property type="molecule type" value="Genomic_DNA"/>
</dbReference>
<evidence type="ECO:0000256" key="2">
    <source>
        <dbReference type="SAM" id="SignalP"/>
    </source>
</evidence>
<dbReference type="AlphaFoldDB" id="A0A402BL01"/>
<protein>
    <submittedName>
        <fullName evidence="3">Uncharacterized protein</fullName>
    </submittedName>
</protein>
<accession>A0A402BL01</accession>
<evidence type="ECO:0000256" key="1">
    <source>
        <dbReference type="SAM" id="MobiDB-lite"/>
    </source>
</evidence>
<sequence length="68" mass="7419">MRRWIIIAVLCGSFLGLLAHVMTSPAPQPVRVIPSGGHVYYPTVVPYTAPKGRQPTKTDVHPTSTPRP</sequence>
<gene>
    <name evidence="3" type="ORF">KDA_75080</name>
</gene>
<keyword evidence="2" id="KW-0732">Signal</keyword>
<organism evidence="3 4">
    <name type="scientific">Dictyobacter alpinus</name>
    <dbReference type="NCBI Taxonomy" id="2014873"/>
    <lineage>
        <taxon>Bacteria</taxon>
        <taxon>Bacillati</taxon>
        <taxon>Chloroflexota</taxon>
        <taxon>Ktedonobacteria</taxon>
        <taxon>Ktedonobacterales</taxon>
        <taxon>Dictyobacteraceae</taxon>
        <taxon>Dictyobacter</taxon>
    </lineage>
</organism>
<feature type="region of interest" description="Disordered" evidence="1">
    <location>
        <begin position="49"/>
        <end position="68"/>
    </location>
</feature>
<feature type="compositionally biased region" description="Polar residues" evidence="1">
    <location>
        <begin position="55"/>
        <end position="68"/>
    </location>
</feature>
<feature type="signal peptide" evidence="2">
    <location>
        <begin position="1"/>
        <end position="19"/>
    </location>
</feature>
<proteinExistence type="predicted"/>
<feature type="chain" id="PRO_5019482489" evidence="2">
    <location>
        <begin position="20"/>
        <end position="68"/>
    </location>
</feature>
<evidence type="ECO:0000313" key="3">
    <source>
        <dbReference type="EMBL" id="GCE32024.1"/>
    </source>
</evidence>
<keyword evidence="4" id="KW-1185">Reference proteome</keyword>